<protein>
    <submittedName>
        <fullName evidence="1">Ligand-binding SRPBCC domain-containing protein</fullName>
    </submittedName>
</protein>
<evidence type="ECO:0000313" key="2">
    <source>
        <dbReference type="Proteomes" id="UP000315971"/>
    </source>
</evidence>
<accession>A0A521DDI9</accession>
<dbReference type="EMBL" id="FXSZ01000006">
    <property type="protein sequence ID" value="SMO69652.1"/>
    <property type="molecule type" value="Genomic_DNA"/>
</dbReference>
<dbReference type="CDD" id="cd07820">
    <property type="entry name" value="SRPBCC_3"/>
    <property type="match status" value="1"/>
</dbReference>
<dbReference type="AlphaFoldDB" id="A0A521DDI9"/>
<sequence>MKFQLYREQQQSCDIQTAWKFFSNPYNLSKITPKDMGFVVRSEFANEDIHEGMEIDYNVSPFLGIEIKWKTRITQVEFQKSFTDFQEKGPFKYWNHRHEFVPNEKGVFMNDTVDYELPFGFLGTLAHQVLVKNKLEKIFNHRFNALEKMFNDTKKEL</sequence>
<gene>
    <name evidence="1" type="ORF">SAMN06265350_106207</name>
</gene>
<reference evidence="1 2" key="1">
    <citation type="submission" date="2017-05" db="EMBL/GenBank/DDBJ databases">
        <authorList>
            <person name="Varghese N."/>
            <person name="Submissions S."/>
        </authorList>
    </citation>
    <scope>NUCLEOTIDE SEQUENCE [LARGE SCALE GENOMIC DNA]</scope>
    <source>
        <strain evidence="1 2">DSM 21342</strain>
    </source>
</reference>
<dbReference type="RefSeq" id="WP_142604161.1">
    <property type="nucleotide sequence ID" value="NZ_FXSZ01000006.1"/>
</dbReference>
<dbReference type="Proteomes" id="UP000315971">
    <property type="component" value="Unassembled WGS sequence"/>
</dbReference>
<dbReference type="OrthoDB" id="9793552at2"/>
<proteinExistence type="predicted"/>
<keyword evidence="2" id="KW-1185">Reference proteome</keyword>
<organism evidence="1 2">
    <name type="scientific">Solitalea koreensis</name>
    <dbReference type="NCBI Taxonomy" id="543615"/>
    <lineage>
        <taxon>Bacteria</taxon>
        <taxon>Pseudomonadati</taxon>
        <taxon>Bacteroidota</taxon>
        <taxon>Sphingobacteriia</taxon>
        <taxon>Sphingobacteriales</taxon>
        <taxon>Sphingobacteriaceae</taxon>
        <taxon>Solitalea</taxon>
    </lineage>
</organism>
<evidence type="ECO:0000313" key="1">
    <source>
        <dbReference type="EMBL" id="SMO69652.1"/>
    </source>
</evidence>
<dbReference type="Gene3D" id="3.30.530.20">
    <property type="match status" value="1"/>
</dbReference>
<name>A0A521DDI9_9SPHI</name>
<dbReference type="InterPro" id="IPR023393">
    <property type="entry name" value="START-like_dom_sf"/>
</dbReference>
<dbReference type="SUPFAM" id="SSF55961">
    <property type="entry name" value="Bet v1-like"/>
    <property type="match status" value="1"/>
</dbReference>